<dbReference type="EMBL" id="AP011112">
    <property type="protein sequence ID" value="BAI69058.1"/>
    <property type="molecule type" value="Genomic_DNA"/>
</dbReference>
<dbReference type="Gene3D" id="3.40.30.10">
    <property type="entry name" value="Glutaredoxin"/>
    <property type="match status" value="1"/>
</dbReference>
<dbReference type="InterPro" id="IPR050553">
    <property type="entry name" value="Thioredoxin_ResA/DsbE_sf"/>
</dbReference>
<proteinExistence type="predicted"/>
<evidence type="ECO:0000256" key="1">
    <source>
        <dbReference type="ARBA" id="ARBA00023284"/>
    </source>
</evidence>
<dbReference type="GO" id="GO:0016209">
    <property type="term" value="F:antioxidant activity"/>
    <property type="evidence" value="ECO:0007669"/>
    <property type="project" value="InterPro"/>
</dbReference>
<protein>
    <submittedName>
        <fullName evidence="3">Peroxiredoxin-like protein</fullName>
    </submittedName>
</protein>
<dbReference type="eggNOG" id="COG1225">
    <property type="taxonomic scope" value="Bacteria"/>
</dbReference>
<dbReference type="OrthoDB" id="25753at2"/>
<dbReference type="AlphaFoldDB" id="D3DGV6"/>
<dbReference type="Pfam" id="PF00578">
    <property type="entry name" value="AhpC-TSA"/>
    <property type="match status" value="1"/>
</dbReference>
<keyword evidence="1" id="KW-0676">Redox-active center</keyword>
<dbReference type="KEGG" id="hte:Hydth_0595"/>
<dbReference type="PROSITE" id="PS51352">
    <property type="entry name" value="THIOREDOXIN_2"/>
    <property type="match status" value="1"/>
</dbReference>
<gene>
    <name evidence="3" type="ordered locus">HTH_0596</name>
</gene>
<dbReference type="PROSITE" id="PS00194">
    <property type="entry name" value="THIOREDOXIN_1"/>
    <property type="match status" value="1"/>
</dbReference>
<dbReference type="InterPro" id="IPR036249">
    <property type="entry name" value="Thioredoxin-like_sf"/>
</dbReference>
<evidence type="ECO:0000313" key="4">
    <source>
        <dbReference type="Proteomes" id="UP000002574"/>
    </source>
</evidence>
<reference evidence="3 4" key="1">
    <citation type="journal article" date="2010" name="J. Bacteriol.">
        <title>Complete genome sequence of the thermophilic, obligately chemolithoautotrophic hydrogen-oxidizing bacterium Hydrogenobacter thermophilus TK-6.</title>
        <authorList>
            <person name="Arai H."/>
            <person name="Kanbe H."/>
            <person name="Ishii M."/>
            <person name="Igarashi Y."/>
        </authorList>
    </citation>
    <scope>NUCLEOTIDE SEQUENCE [LARGE SCALE GENOMIC DNA]</scope>
    <source>
        <strain evidence="4">DSM 6534 / IAM 12695 / TK-6 [Tokyo]</strain>
    </source>
</reference>
<dbReference type="STRING" id="608538.HTH_0596"/>
<dbReference type="PANTHER" id="PTHR42852:SF13">
    <property type="entry name" value="PROTEIN DIPZ"/>
    <property type="match status" value="1"/>
</dbReference>
<feature type="domain" description="Thioredoxin" evidence="2">
    <location>
        <begin position="3"/>
        <end position="141"/>
    </location>
</feature>
<dbReference type="InterPro" id="IPR000866">
    <property type="entry name" value="AhpC/TSA"/>
</dbReference>
<sequence>MPLKVGERAGNFELSSYEGKRYSLYETPGYVLLVFYKVTCPTCQLTLPFVEKMYKLYGDAITFYGIVQDSDKDAKEFANKYGLTFPQLVDYPTYQVSQKYGVEVVPTLYLLNPEKTIEFVSSSFVKADLDKLNSRLSAVAGKEEVDIFAGTHVPVFKPG</sequence>
<evidence type="ECO:0000259" key="2">
    <source>
        <dbReference type="PROSITE" id="PS51352"/>
    </source>
</evidence>
<dbReference type="SUPFAM" id="SSF52833">
    <property type="entry name" value="Thioredoxin-like"/>
    <property type="match status" value="1"/>
</dbReference>
<dbReference type="InterPro" id="IPR013766">
    <property type="entry name" value="Thioredoxin_domain"/>
</dbReference>
<organism evidence="3 4">
    <name type="scientific">Hydrogenobacter thermophilus (strain DSM 6534 / IAM 12695 / TK-6)</name>
    <dbReference type="NCBI Taxonomy" id="608538"/>
    <lineage>
        <taxon>Bacteria</taxon>
        <taxon>Pseudomonadati</taxon>
        <taxon>Aquificota</taxon>
        <taxon>Aquificia</taxon>
        <taxon>Aquificales</taxon>
        <taxon>Aquificaceae</taxon>
        <taxon>Hydrogenobacter</taxon>
    </lineage>
</organism>
<dbReference type="Proteomes" id="UP000002574">
    <property type="component" value="Chromosome"/>
</dbReference>
<keyword evidence="4" id="KW-1185">Reference proteome</keyword>
<dbReference type="GO" id="GO:0016491">
    <property type="term" value="F:oxidoreductase activity"/>
    <property type="evidence" value="ECO:0007669"/>
    <property type="project" value="InterPro"/>
</dbReference>
<dbReference type="PANTHER" id="PTHR42852">
    <property type="entry name" value="THIOL:DISULFIDE INTERCHANGE PROTEIN DSBE"/>
    <property type="match status" value="1"/>
</dbReference>
<accession>D3DGV6</accession>
<dbReference type="RefSeq" id="WP_012963240.1">
    <property type="nucleotide sequence ID" value="NC_013799.1"/>
</dbReference>
<dbReference type="KEGG" id="hth:HTH_0596"/>
<name>D3DGV6_HYDTT</name>
<dbReference type="InterPro" id="IPR017937">
    <property type="entry name" value="Thioredoxin_CS"/>
</dbReference>
<evidence type="ECO:0000313" key="3">
    <source>
        <dbReference type="EMBL" id="BAI69058.1"/>
    </source>
</evidence>
<dbReference type="CDD" id="cd02966">
    <property type="entry name" value="TlpA_like_family"/>
    <property type="match status" value="1"/>
</dbReference>